<organism evidence="3 4">
    <name type="scientific">Megalurothrips usitatus</name>
    <name type="common">bean blossom thrips</name>
    <dbReference type="NCBI Taxonomy" id="439358"/>
    <lineage>
        <taxon>Eukaryota</taxon>
        <taxon>Metazoa</taxon>
        <taxon>Ecdysozoa</taxon>
        <taxon>Arthropoda</taxon>
        <taxon>Hexapoda</taxon>
        <taxon>Insecta</taxon>
        <taxon>Pterygota</taxon>
        <taxon>Neoptera</taxon>
        <taxon>Paraneoptera</taxon>
        <taxon>Thysanoptera</taxon>
        <taxon>Terebrantia</taxon>
        <taxon>Thripoidea</taxon>
        <taxon>Thripidae</taxon>
        <taxon>Megalurothrips</taxon>
    </lineage>
</organism>
<name>A0AAV7X430_9NEOP</name>
<evidence type="ECO:0000313" key="3">
    <source>
        <dbReference type="EMBL" id="KAJ1520391.1"/>
    </source>
</evidence>
<feature type="region of interest" description="Disordered" evidence="2">
    <location>
        <begin position="229"/>
        <end position="261"/>
    </location>
</feature>
<accession>A0AAV7X430</accession>
<keyword evidence="1" id="KW-0175">Coiled coil</keyword>
<evidence type="ECO:0000256" key="2">
    <source>
        <dbReference type="SAM" id="MobiDB-lite"/>
    </source>
</evidence>
<feature type="coiled-coil region" evidence="1">
    <location>
        <begin position="114"/>
        <end position="197"/>
    </location>
</feature>
<evidence type="ECO:0000313" key="4">
    <source>
        <dbReference type="Proteomes" id="UP001075354"/>
    </source>
</evidence>
<feature type="compositionally biased region" description="Low complexity" evidence="2">
    <location>
        <begin position="230"/>
        <end position="246"/>
    </location>
</feature>
<dbReference type="EMBL" id="JAPTSV010000014">
    <property type="protein sequence ID" value="KAJ1520391.1"/>
    <property type="molecule type" value="Genomic_DNA"/>
</dbReference>
<keyword evidence="4" id="KW-1185">Reference proteome</keyword>
<gene>
    <name evidence="3" type="ORF">ONE63_003526</name>
</gene>
<dbReference type="AlphaFoldDB" id="A0AAV7X430"/>
<sequence length="261" mass="29893">MGKLRDPQPGMPSTSRSAQLLVNFEFLVSEAALKRVSISNKYSLGCRADVMDPQMAKVKKMKWIFKTCKRLGSLENRLMSHIHEMQTFVRNLNKNKQCAPIQNADGISLQALQRNDDKLNIQQLSEALSELRQQHKRSIEVLKAKEEEIAGLTHQQDDHLLKYEEQQKANIELEKLYKRAQDKLKCQNEKISDLTSDLNSNKLKYEKLNDSYLELKAKFQNNLKKRKLSLRGASSQGSSGASSQSRMTTCSQKKYIDDSDN</sequence>
<evidence type="ECO:0000256" key="1">
    <source>
        <dbReference type="SAM" id="Coils"/>
    </source>
</evidence>
<protein>
    <submittedName>
        <fullName evidence="3">Uncharacterized protein</fullName>
    </submittedName>
</protein>
<comment type="caution">
    <text evidence="3">The sequence shown here is derived from an EMBL/GenBank/DDBJ whole genome shotgun (WGS) entry which is preliminary data.</text>
</comment>
<proteinExistence type="predicted"/>
<dbReference type="Proteomes" id="UP001075354">
    <property type="component" value="Chromosome 14"/>
</dbReference>
<reference evidence="3" key="1">
    <citation type="submission" date="2022-12" db="EMBL/GenBank/DDBJ databases">
        <title>Chromosome-level genome assembly of the bean flower thrips Megalurothrips usitatus.</title>
        <authorList>
            <person name="Ma L."/>
            <person name="Liu Q."/>
            <person name="Li H."/>
            <person name="Cai W."/>
        </authorList>
    </citation>
    <scope>NUCLEOTIDE SEQUENCE</scope>
    <source>
        <strain evidence="3">Cailab_2022a</strain>
    </source>
</reference>